<evidence type="ECO:0000256" key="3">
    <source>
        <dbReference type="ARBA" id="ARBA00023163"/>
    </source>
</evidence>
<keyword evidence="3" id="KW-0804">Transcription</keyword>
<protein>
    <recommendedName>
        <fullName evidence="4">HTH lacI-type domain-containing protein</fullName>
    </recommendedName>
</protein>
<evidence type="ECO:0000259" key="4">
    <source>
        <dbReference type="PROSITE" id="PS50932"/>
    </source>
</evidence>
<feature type="non-terminal residue" evidence="5">
    <location>
        <position position="79"/>
    </location>
</feature>
<feature type="domain" description="HTH lacI-type" evidence="4">
    <location>
        <begin position="6"/>
        <end position="60"/>
    </location>
</feature>
<dbReference type="CDD" id="cd01392">
    <property type="entry name" value="HTH_LacI"/>
    <property type="match status" value="1"/>
</dbReference>
<evidence type="ECO:0000256" key="2">
    <source>
        <dbReference type="ARBA" id="ARBA00023125"/>
    </source>
</evidence>
<dbReference type="PROSITE" id="PS50932">
    <property type="entry name" value="HTH_LACI_2"/>
    <property type="match status" value="1"/>
</dbReference>
<dbReference type="SUPFAM" id="SSF47413">
    <property type="entry name" value="lambda repressor-like DNA-binding domains"/>
    <property type="match status" value="1"/>
</dbReference>
<dbReference type="Gene3D" id="1.10.260.40">
    <property type="entry name" value="lambda repressor-like DNA-binding domains"/>
    <property type="match status" value="1"/>
</dbReference>
<name>A0A0F8ZHG8_9ZZZZ</name>
<dbReference type="SMART" id="SM00354">
    <property type="entry name" value="HTH_LACI"/>
    <property type="match status" value="1"/>
</dbReference>
<dbReference type="InterPro" id="IPR000843">
    <property type="entry name" value="HTH_LacI"/>
</dbReference>
<gene>
    <name evidence="5" type="ORF">LCGC14_3034650</name>
</gene>
<sequence>MTARRITSLDVARRAGVSQSAVSRVFTPGGSASKATSEKVRRAADELGYRPNVLARAMITGRSRIIGLVVAYLDNQFYP</sequence>
<dbReference type="EMBL" id="LAZR01063492">
    <property type="protein sequence ID" value="KKK59411.1"/>
    <property type="molecule type" value="Genomic_DNA"/>
</dbReference>
<evidence type="ECO:0000256" key="1">
    <source>
        <dbReference type="ARBA" id="ARBA00023015"/>
    </source>
</evidence>
<keyword evidence="1" id="KW-0805">Transcription regulation</keyword>
<dbReference type="AlphaFoldDB" id="A0A0F8ZHG8"/>
<evidence type="ECO:0000313" key="5">
    <source>
        <dbReference type="EMBL" id="KKK59411.1"/>
    </source>
</evidence>
<accession>A0A0F8ZHG8</accession>
<dbReference type="GO" id="GO:0000976">
    <property type="term" value="F:transcription cis-regulatory region binding"/>
    <property type="evidence" value="ECO:0007669"/>
    <property type="project" value="TreeGrafter"/>
</dbReference>
<dbReference type="Pfam" id="PF00356">
    <property type="entry name" value="LacI"/>
    <property type="match status" value="1"/>
</dbReference>
<dbReference type="PANTHER" id="PTHR30146">
    <property type="entry name" value="LACI-RELATED TRANSCRIPTIONAL REPRESSOR"/>
    <property type="match status" value="1"/>
</dbReference>
<keyword evidence="2" id="KW-0238">DNA-binding</keyword>
<proteinExistence type="predicted"/>
<organism evidence="5">
    <name type="scientific">marine sediment metagenome</name>
    <dbReference type="NCBI Taxonomy" id="412755"/>
    <lineage>
        <taxon>unclassified sequences</taxon>
        <taxon>metagenomes</taxon>
        <taxon>ecological metagenomes</taxon>
    </lineage>
</organism>
<dbReference type="PANTHER" id="PTHR30146:SF109">
    <property type="entry name" value="HTH-TYPE TRANSCRIPTIONAL REGULATOR GALS"/>
    <property type="match status" value="1"/>
</dbReference>
<dbReference type="GO" id="GO:0003700">
    <property type="term" value="F:DNA-binding transcription factor activity"/>
    <property type="evidence" value="ECO:0007669"/>
    <property type="project" value="TreeGrafter"/>
</dbReference>
<comment type="caution">
    <text evidence="5">The sequence shown here is derived from an EMBL/GenBank/DDBJ whole genome shotgun (WGS) entry which is preliminary data.</text>
</comment>
<dbReference type="InterPro" id="IPR010982">
    <property type="entry name" value="Lambda_DNA-bd_dom_sf"/>
</dbReference>
<reference evidence="5" key="1">
    <citation type="journal article" date="2015" name="Nature">
        <title>Complex archaea that bridge the gap between prokaryotes and eukaryotes.</title>
        <authorList>
            <person name="Spang A."/>
            <person name="Saw J.H."/>
            <person name="Jorgensen S.L."/>
            <person name="Zaremba-Niedzwiedzka K."/>
            <person name="Martijn J."/>
            <person name="Lind A.E."/>
            <person name="van Eijk R."/>
            <person name="Schleper C."/>
            <person name="Guy L."/>
            <person name="Ettema T.J."/>
        </authorList>
    </citation>
    <scope>NUCLEOTIDE SEQUENCE</scope>
</reference>